<feature type="transmembrane region" description="Helical" evidence="11">
    <location>
        <begin position="40"/>
        <end position="61"/>
    </location>
</feature>
<dbReference type="GO" id="GO:0015774">
    <property type="term" value="P:polysaccharide transport"/>
    <property type="evidence" value="ECO:0007669"/>
    <property type="project" value="UniProtKB-KW"/>
</dbReference>
<dbReference type="GO" id="GO:0015920">
    <property type="term" value="P:lipopolysaccharide transport"/>
    <property type="evidence" value="ECO:0007669"/>
    <property type="project" value="TreeGrafter"/>
</dbReference>
<gene>
    <name evidence="13" type="ORF">FPQ15_13385</name>
</gene>
<dbReference type="Proteomes" id="UP000319483">
    <property type="component" value="Unassembled WGS sequence"/>
</dbReference>
<feature type="transmembrane region" description="Helical" evidence="11">
    <location>
        <begin position="237"/>
        <end position="256"/>
    </location>
</feature>
<dbReference type="PROSITE" id="PS51012">
    <property type="entry name" value="ABC_TM2"/>
    <property type="match status" value="1"/>
</dbReference>
<dbReference type="PANTHER" id="PTHR30413:SF10">
    <property type="entry name" value="CAPSULE POLYSACCHARIDE EXPORT INNER-MEMBRANE PROTEIN CTRC"/>
    <property type="match status" value="1"/>
</dbReference>
<dbReference type="AlphaFoldDB" id="A0A556RVA0"/>
<accession>A0A556RVA0</accession>
<proteinExistence type="inferred from homology"/>
<dbReference type="GO" id="GO:0140359">
    <property type="term" value="F:ABC-type transporter activity"/>
    <property type="evidence" value="ECO:0007669"/>
    <property type="project" value="InterPro"/>
</dbReference>
<dbReference type="Pfam" id="PF01061">
    <property type="entry name" value="ABC2_membrane"/>
    <property type="match status" value="1"/>
</dbReference>
<keyword evidence="10 11" id="KW-0472">Membrane</keyword>
<evidence type="ECO:0000256" key="6">
    <source>
        <dbReference type="ARBA" id="ARBA00022692"/>
    </source>
</evidence>
<dbReference type="InterPro" id="IPR000412">
    <property type="entry name" value="ABC_2_transport"/>
</dbReference>
<dbReference type="PANTHER" id="PTHR30413">
    <property type="entry name" value="INNER MEMBRANE TRANSPORT PERMEASE"/>
    <property type="match status" value="1"/>
</dbReference>
<feature type="transmembrane region" description="Helical" evidence="11">
    <location>
        <begin position="67"/>
        <end position="85"/>
    </location>
</feature>
<dbReference type="EMBL" id="VMHM01000021">
    <property type="protein sequence ID" value="TSJ92819.1"/>
    <property type="molecule type" value="Genomic_DNA"/>
</dbReference>
<evidence type="ECO:0000256" key="8">
    <source>
        <dbReference type="ARBA" id="ARBA00022989"/>
    </source>
</evidence>
<keyword evidence="8 11" id="KW-1133">Transmembrane helix</keyword>
<sequence length="267" mass="30706">MSEVISKTQFFRSLIIQINVIKALILREIITRYGRNNIGFLWLFVEPMSLTLLISLMWYFFKVNAVSNLNIIAFILTGYPMVMMWRNSSSRAKGAVKANQALLYHHNIRILDVVYARIFLEMIGASAAQIFVMIIFIFFGLISIPSDPFYMLCAWGLMCWFSLGLGLIIFVLSARFEAFDKIWGTLSFMLLPISGAFFWVDTFPDEIRSWLLFLPPVHGTEMFRFGYFGSSVTTHESISYLILCNIVLLFIGLAMVKINENYILEEG</sequence>
<evidence type="ECO:0000256" key="3">
    <source>
        <dbReference type="ARBA" id="ARBA00022448"/>
    </source>
</evidence>
<comment type="similarity">
    <text evidence="2 11">Belongs to the ABC-2 integral membrane protein family.</text>
</comment>
<organism evidence="13 14">
    <name type="scientific">Gilliamella apicola</name>
    <dbReference type="NCBI Taxonomy" id="1196095"/>
    <lineage>
        <taxon>Bacteria</taxon>
        <taxon>Pseudomonadati</taxon>
        <taxon>Pseudomonadota</taxon>
        <taxon>Gammaproteobacteria</taxon>
        <taxon>Orbales</taxon>
        <taxon>Orbaceae</taxon>
        <taxon>Gilliamella</taxon>
    </lineage>
</organism>
<evidence type="ECO:0000256" key="10">
    <source>
        <dbReference type="ARBA" id="ARBA00023136"/>
    </source>
</evidence>
<dbReference type="RefSeq" id="WP_144093317.1">
    <property type="nucleotide sequence ID" value="NZ_VMHM01000021.1"/>
</dbReference>
<comment type="caution">
    <text evidence="13">The sequence shown here is derived from an EMBL/GenBank/DDBJ whole genome shotgun (WGS) entry which is preliminary data.</text>
</comment>
<keyword evidence="7" id="KW-0972">Capsule biogenesis/degradation</keyword>
<evidence type="ECO:0000313" key="13">
    <source>
        <dbReference type="EMBL" id="TSJ92819.1"/>
    </source>
</evidence>
<dbReference type="GO" id="GO:0043190">
    <property type="term" value="C:ATP-binding cassette (ABC) transporter complex"/>
    <property type="evidence" value="ECO:0007669"/>
    <property type="project" value="InterPro"/>
</dbReference>
<feature type="transmembrane region" description="Helical" evidence="11">
    <location>
        <begin position="149"/>
        <end position="170"/>
    </location>
</feature>
<protein>
    <recommendedName>
        <fullName evidence="11">Transport permease protein</fullName>
    </recommendedName>
</protein>
<evidence type="ECO:0000256" key="2">
    <source>
        <dbReference type="ARBA" id="ARBA00007783"/>
    </source>
</evidence>
<evidence type="ECO:0000256" key="4">
    <source>
        <dbReference type="ARBA" id="ARBA00022475"/>
    </source>
</evidence>
<keyword evidence="6 11" id="KW-0812">Transmembrane</keyword>
<evidence type="ECO:0000256" key="9">
    <source>
        <dbReference type="ARBA" id="ARBA00023047"/>
    </source>
</evidence>
<keyword evidence="3 11" id="KW-0813">Transport</keyword>
<feature type="transmembrane region" description="Helical" evidence="11">
    <location>
        <begin position="118"/>
        <end position="143"/>
    </location>
</feature>
<dbReference type="InterPro" id="IPR047817">
    <property type="entry name" value="ABC2_TM_bact-type"/>
</dbReference>
<evidence type="ECO:0000256" key="11">
    <source>
        <dbReference type="RuleBase" id="RU361157"/>
    </source>
</evidence>
<evidence type="ECO:0000313" key="14">
    <source>
        <dbReference type="Proteomes" id="UP000319483"/>
    </source>
</evidence>
<dbReference type="PRINTS" id="PR00164">
    <property type="entry name" value="ABC2TRNSPORT"/>
</dbReference>
<feature type="transmembrane region" description="Helical" evidence="11">
    <location>
        <begin position="182"/>
        <end position="200"/>
    </location>
</feature>
<evidence type="ECO:0000259" key="12">
    <source>
        <dbReference type="PROSITE" id="PS51012"/>
    </source>
</evidence>
<name>A0A556RVA0_9GAMM</name>
<keyword evidence="5" id="KW-0762">Sugar transport</keyword>
<comment type="subcellular location">
    <subcellularLocation>
        <location evidence="11">Cell inner membrane</location>
        <topology evidence="11">Multi-pass membrane protein</topology>
    </subcellularLocation>
    <subcellularLocation>
        <location evidence="1">Cell membrane</location>
        <topology evidence="1">Multi-pass membrane protein</topology>
    </subcellularLocation>
</comment>
<evidence type="ECO:0000256" key="7">
    <source>
        <dbReference type="ARBA" id="ARBA00022903"/>
    </source>
</evidence>
<reference evidence="13 14" key="1">
    <citation type="submission" date="2019-07" db="EMBL/GenBank/DDBJ databases">
        <title>Gilliamella genomes.</title>
        <authorList>
            <person name="Zheng H."/>
        </authorList>
    </citation>
    <scope>NUCLEOTIDE SEQUENCE [LARGE SCALE GENOMIC DNA]</scope>
    <source>
        <strain evidence="13 14">W8127</strain>
    </source>
</reference>
<evidence type="ECO:0000256" key="5">
    <source>
        <dbReference type="ARBA" id="ARBA00022597"/>
    </source>
</evidence>
<feature type="domain" description="ABC transmembrane type-2" evidence="12">
    <location>
        <begin position="38"/>
        <end position="259"/>
    </location>
</feature>
<dbReference type="InterPro" id="IPR013525">
    <property type="entry name" value="ABC2_TM"/>
</dbReference>
<keyword evidence="4 11" id="KW-1003">Cell membrane</keyword>
<keyword evidence="9" id="KW-0625">Polysaccharide transport</keyword>
<evidence type="ECO:0000256" key="1">
    <source>
        <dbReference type="ARBA" id="ARBA00004651"/>
    </source>
</evidence>